<feature type="compositionally biased region" description="Gly residues" evidence="1">
    <location>
        <begin position="264"/>
        <end position="279"/>
    </location>
</feature>
<feature type="transmembrane region" description="Helical" evidence="2">
    <location>
        <begin position="28"/>
        <end position="48"/>
    </location>
</feature>
<gene>
    <name evidence="3" type="ORF">GCM10011591_43490</name>
</gene>
<keyword evidence="2" id="KW-1133">Transmembrane helix</keyword>
<feature type="compositionally biased region" description="Low complexity" evidence="1">
    <location>
        <begin position="239"/>
        <end position="263"/>
    </location>
</feature>
<protein>
    <recommendedName>
        <fullName evidence="5">DUF975 family protein</fullName>
    </recommendedName>
</protein>
<reference evidence="3" key="2">
    <citation type="submission" date="2020-09" db="EMBL/GenBank/DDBJ databases">
        <authorList>
            <person name="Sun Q."/>
            <person name="Zhou Y."/>
        </authorList>
    </citation>
    <scope>NUCLEOTIDE SEQUENCE</scope>
    <source>
        <strain evidence="3">CGMCC 4.7278</strain>
    </source>
</reference>
<accession>A0A917QSX1</accession>
<evidence type="ECO:0008006" key="5">
    <source>
        <dbReference type="Google" id="ProtNLM"/>
    </source>
</evidence>
<dbReference type="Proteomes" id="UP000612956">
    <property type="component" value="Unassembled WGS sequence"/>
</dbReference>
<dbReference type="EMBL" id="BMMW01000005">
    <property type="protein sequence ID" value="GGK66656.1"/>
    <property type="molecule type" value="Genomic_DNA"/>
</dbReference>
<keyword evidence="2" id="KW-0472">Membrane</keyword>
<sequence>MTYQQKPHIGVGDALGYAWEKYKANAGVWILAVVIAVLIQLVIGAIFSAGSTFDASDGIEFNVSAWGIIGNFVSAIVGYLISAAFVRGALHELDGHKPAIGDFFKISNVVAVIVAGLIIGIASTIGFFLLIIPGIIVVFLTWWTMEFVVDKDQDAITAIKSSVSAIAGNATPLLLLALALVGINIIGAIPCFLGWLLTIPLTIIASTYAYRVTVGGVVSPATGEGYPAQGYGPGGYGQEPGYPQQQYGQEPGYPQQPYIQPGQPGYGQPGQPGQQGYGQPGYPPEQQGWGQPGQQGYGQPGSGGYPDQGWGTPGDPGRPNDQR</sequence>
<feature type="region of interest" description="Disordered" evidence="1">
    <location>
        <begin position="229"/>
        <end position="323"/>
    </location>
</feature>
<dbReference type="InterPro" id="IPR010380">
    <property type="entry name" value="DUF975"/>
</dbReference>
<feature type="transmembrane region" description="Helical" evidence="2">
    <location>
        <begin position="173"/>
        <end position="197"/>
    </location>
</feature>
<dbReference type="AlphaFoldDB" id="A0A917QSX1"/>
<comment type="caution">
    <text evidence="3">The sequence shown here is derived from an EMBL/GenBank/DDBJ whole genome shotgun (WGS) entry which is preliminary data.</text>
</comment>
<feature type="compositionally biased region" description="Gly residues" evidence="1">
    <location>
        <begin position="290"/>
        <end position="314"/>
    </location>
</feature>
<feature type="transmembrane region" description="Helical" evidence="2">
    <location>
        <begin position="110"/>
        <end position="143"/>
    </location>
</feature>
<evidence type="ECO:0000256" key="2">
    <source>
        <dbReference type="SAM" id="Phobius"/>
    </source>
</evidence>
<evidence type="ECO:0000256" key="1">
    <source>
        <dbReference type="SAM" id="MobiDB-lite"/>
    </source>
</evidence>
<dbReference type="PANTHER" id="PTHR40076">
    <property type="entry name" value="MEMBRANE PROTEIN-RELATED"/>
    <property type="match status" value="1"/>
</dbReference>
<evidence type="ECO:0000313" key="4">
    <source>
        <dbReference type="Proteomes" id="UP000612956"/>
    </source>
</evidence>
<name>A0A917QSX1_9NOCA</name>
<keyword evidence="4" id="KW-1185">Reference proteome</keyword>
<feature type="transmembrane region" description="Helical" evidence="2">
    <location>
        <begin position="68"/>
        <end position="90"/>
    </location>
</feature>
<organism evidence="3 4">
    <name type="scientific">Nocardia camponoti</name>
    <dbReference type="NCBI Taxonomy" id="1616106"/>
    <lineage>
        <taxon>Bacteria</taxon>
        <taxon>Bacillati</taxon>
        <taxon>Actinomycetota</taxon>
        <taxon>Actinomycetes</taxon>
        <taxon>Mycobacteriales</taxon>
        <taxon>Nocardiaceae</taxon>
        <taxon>Nocardia</taxon>
    </lineage>
</organism>
<evidence type="ECO:0000313" key="3">
    <source>
        <dbReference type="EMBL" id="GGK66656.1"/>
    </source>
</evidence>
<dbReference type="PANTHER" id="PTHR40076:SF1">
    <property type="entry name" value="MEMBRANE PROTEIN"/>
    <property type="match status" value="1"/>
</dbReference>
<proteinExistence type="predicted"/>
<dbReference type="RefSeq" id="WP_229684214.1">
    <property type="nucleotide sequence ID" value="NZ_BMMW01000005.1"/>
</dbReference>
<reference evidence="3" key="1">
    <citation type="journal article" date="2014" name="Int. J. Syst. Evol. Microbiol.">
        <title>Complete genome sequence of Corynebacterium casei LMG S-19264T (=DSM 44701T), isolated from a smear-ripened cheese.</title>
        <authorList>
            <consortium name="US DOE Joint Genome Institute (JGI-PGF)"/>
            <person name="Walter F."/>
            <person name="Albersmeier A."/>
            <person name="Kalinowski J."/>
            <person name="Ruckert C."/>
        </authorList>
    </citation>
    <scope>NUCLEOTIDE SEQUENCE</scope>
    <source>
        <strain evidence="3">CGMCC 4.7278</strain>
    </source>
</reference>
<keyword evidence="2" id="KW-0812">Transmembrane</keyword>